<dbReference type="Proteomes" id="UP000322791">
    <property type="component" value="Unassembled WGS sequence"/>
</dbReference>
<feature type="domain" description="Methyltransferase type 11" evidence="4">
    <location>
        <begin position="39"/>
        <end position="125"/>
    </location>
</feature>
<dbReference type="PANTHER" id="PTHR44942">
    <property type="entry name" value="METHYLTRANSF_11 DOMAIN-CONTAINING PROTEIN"/>
    <property type="match status" value="1"/>
</dbReference>
<evidence type="ECO:0000313" key="5">
    <source>
        <dbReference type="EMBL" id="TYZ07443.1"/>
    </source>
</evidence>
<dbReference type="InterPro" id="IPR029063">
    <property type="entry name" value="SAM-dependent_MTases_sf"/>
</dbReference>
<gene>
    <name evidence="5" type="ORF">FY528_15390</name>
</gene>
<keyword evidence="6" id="KW-1185">Reference proteome</keyword>
<accession>A0A5D6UV83</accession>
<dbReference type="InterPro" id="IPR051052">
    <property type="entry name" value="Diverse_substrate_MTase"/>
</dbReference>
<dbReference type="PANTHER" id="PTHR44942:SF4">
    <property type="entry name" value="METHYLTRANSFERASE TYPE 11 DOMAIN-CONTAINING PROTEIN"/>
    <property type="match status" value="1"/>
</dbReference>
<proteinExistence type="inferred from homology"/>
<keyword evidence="3 5" id="KW-0808">Transferase</keyword>
<dbReference type="RefSeq" id="WP_149071919.1">
    <property type="nucleotide sequence ID" value="NZ_VTHL01000017.1"/>
</dbReference>
<name>A0A5D6UV83_9BACT</name>
<organism evidence="5 6">
    <name type="scientific">Hymenobacter lutimineralis</name>
    <dbReference type="NCBI Taxonomy" id="2606448"/>
    <lineage>
        <taxon>Bacteria</taxon>
        <taxon>Pseudomonadati</taxon>
        <taxon>Bacteroidota</taxon>
        <taxon>Cytophagia</taxon>
        <taxon>Cytophagales</taxon>
        <taxon>Hymenobacteraceae</taxon>
        <taxon>Hymenobacter</taxon>
    </lineage>
</organism>
<comment type="caution">
    <text evidence="5">The sequence shown here is derived from an EMBL/GenBank/DDBJ whole genome shotgun (WGS) entry which is preliminary data.</text>
</comment>
<dbReference type="Gene3D" id="3.40.50.150">
    <property type="entry name" value="Vaccinia Virus protein VP39"/>
    <property type="match status" value="1"/>
</dbReference>
<dbReference type="InterPro" id="IPR013216">
    <property type="entry name" value="Methyltransf_11"/>
</dbReference>
<dbReference type="EMBL" id="VTHL01000017">
    <property type="protein sequence ID" value="TYZ07443.1"/>
    <property type="molecule type" value="Genomic_DNA"/>
</dbReference>
<evidence type="ECO:0000256" key="1">
    <source>
        <dbReference type="ARBA" id="ARBA00008361"/>
    </source>
</evidence>
<dbReference type="CDD" id="cd02440">
    <property type="entry name" value="AdoMet_MTases"/>
    <property type="match status" value="1"/>
</dbReference>
<dbReference type="SUPFAM" id="SSF53335">
    <property type="entry name" value="S-adenosyl-L-methionine-dependent methyltransferases"/>
    <property type="match status" value="1"/>
</dbReference>
<keyword evidence="2 5" id="KW-0489">Methyltransferase</keyword>
<dbReference type="AlphaFoldDB" id="A0A5D6UV83"/>
<dbReference type="Pfam" id="PF08241">
    <property type="entry name" value="Methyltransf_11"/>
    <property type="match status" value="1"/>
</dbReference>
<evidence type="ECO:0000259" key="4">
    <source>
        <dbReference type="Pfam" id="PF08241"/>
    </source>
</evidence>
<evidence type="ECO:0000256" key="3">
    <source>
        <dbReference type="ARBA" id="ARBA00022679"/>
    </source>
</evidence>
<dbReference type="GO" id="GO:0008757">
    <property type="term" value="F:S-adenosylmethionine-dependent methyltransferase activity"/>
    <property type="evidence" value="ECO:0007669"/>
    <property type="project" value="InterPro"/>
</dbReference>
<protein>
    <submittedName>
        <fullName evidence="5">Class I SAM-dependent methyltransferase</fullName>
    </submittedName>
</protein>
<reference evidence="5 6" key="1">
    <citation type="submission" date="2019-08" db="EMBL/GenBank/DDBJ databases">
        <authorList>
            <person name="Seo M.-J."/>
        </authorList>
    </citation>
    <scope>NUCLEOTIDE SEQUENCE [LARGE SCALE GENOMIC DNA]</scope>
    <source>
        <strain evidence="5 6">KIGAM108</strain>
    </source>
</reference>
<evidence type="ECO:0000313" key="6">
    <source>
        <dbReference type="Proteomes" id="UP000322791"/>
    </source>
</evidence>
<evidence type="ECO:0000256" key="2">
    <source>
        <dbReference type="ARBA" id="ARBA00022603"/>
    </source>
</evidence>
<dbReference type="GO" id="GO:0032259">
    <property type="term" value="P:methylation"/>
    <property type="evidence" value="ECO:0007669"/>
    <property type="project" value="UniProtKB-KW"/>
</dbReference>
<comment type="similarity">
    <text evidence="1">Belongs to the methyltransferase superfamily.</text>
</comment>
<sequence length="244" mass="28206">MLDRFSDQASLYARYRIDYPAALYEWLLPRVSGRAHAWDCATGNGQVAVVLARHFAHVTATDISAAQLAEAPRLPNITYQLAPAEQSALPTQSVDVVTVGQAVHWFEPEAFNQEVRRVLRPGGVVAEWGYGLVQVRADLDPLIRRFYAETMRPYWDENRWHIDDEYTRLPFPFAAVEYAHFTESRRWTAGHFLNYLRTWSSVVKYQKQHGQDAVLLLADDLTRIWGEEEREVRFPVFVRLGRVE</sequence>